<dbReference type="InterPro" id="IPR047242">
    <property type="entry name" value="CDC5L/Cef1"/>
</dbReference>
<evidence type="ECO:0000256" key="2">
    <source>
        <dbReference type="ARBA" id="ARBA00022664"/>
    </source>
</evidence>
<evidence type="ECO:0000256" key="3">
    <source>
        <dbReference type="ARBA" id="ARBA00022728"/>
    </source>
</evidence>
<keyword evidence="18" id="KW-1185">Reference proteome</keyword>
<dbReference type="PROSITE" id="PS51294">
    <property type="entry name" value="HTH_MYB"/>
    <property type="match status" value="2"/>
</dbReference>
<keyword evidence="4" id="KW-0677">Repeat</keyword>
<evidence type="ECO:0000313" key="18">
    <source>
        <dbReference type="Proteomes" id="UP001623348"/>
    </source>
</evidence>
<keyword evidence="5" id="KW-0227">DNA damage</keyword>
<feature type="region of interest" description="Disordered" evidence="14">
    <location>
        <begin position="408"/>
        <end position="442"/>
    </location>
</feature>
<keyword evidence="8" id="KW-0508">mRNA splicing</keyword>
<feature type="compositionally biased region" description="Basic and acidic residues" evidence="14">
    <location>
        <begin position="544"/>
        <end position="561"/>
    </location>
</feature>
<dbReference type="PANTHER" id="PTHR45885:SF1">
    <property type="entry name" value="CELL DIVISION CYCLE 5-LIKE PROTEIN"/>
    <property type="match status" value="1"/>
</dbReference>
<comment type="function">
    <text evidence="12">DNA-binding protein involved in cell cycle control. May act as a transcription activator. Plays a role in pre-mRNA splicing as core component of precatalytic, catalytic and postcatalytic spliceosomal complexes. Component of the PRP19-CDC5L complex that forms an integral part of the spliceosome and is required for activating pre-mRNA splicing. The PRP19-CDC5L complex may also play a role in the response to DNA damage (DDR). As a component of the minor spliceosome, involved in the splicing of U12-type introns in pre-mRNAs.</text>
</comment>
<keyword evidence="11" id="KW-0131">Cell cycle</keyword>
<evidence type="ECO:0000256" key="12">
    <source>
        <dbReference type="ARBA" id="ARBA00057681"/>
    </source>
</evidence>
<dbReference type="Pfam" id="PF11831">
    <property type="entry name" value="Myb_Cef"/>
    <property type="match status" value="1"/>
</dbReference>
<gene>
    <name evidence="17" type="ORF">GRJ2_001002300</name>
</gene>
<evidence type="ECO:0000256" key="1">
    <source>
        <dbReference type="ARBA" id="ARBA00010506"/>
    </source>
</evidence>
<evidence type="ECO:0000259" key="16">
    <source>
        <dbReference type="PROSITE" id="PS51294"/>
    </source>
</evidence>
<evidence type="ECO:0000256" key="11">
    <source>
        <dbReference type="ARBA" id="ARBA00023306"/>
    </source>
</evidence>
<dbReference type="GO" id="GO:0006281">
    <property type="term" value="P:DNA repair"/>
    <property type="evidence" value="ECO:0007669"/>
    <property type="project" value="UniProtKB-KW"/>
</dbReference>
<keyword evidence="10" id="KW-0539">Nucleus</keyword>
<dbReference type="InterPro" id="IPR021786">
    <property type="entry name" value="Cdc5p/Cef1_C"/>
</dbReference>
<feature type="region of interest" description="Disordered" evidence="14">
    <location>
        <begin position="500"/>
        <end position="527"/>
    </location>
</feature>
<accession>A0ABC9WJM8</accession>
<dbReference type="PANTHER" id="PTHR45885">
    <property type="entry name" value="CELL DIVISION CYCLE 5-LIKE PROTEIN"/>
    <property type="match status" value="1"/>
</dbReference>
<feature type="domain" description="Myb-like" evidence="15">
    <location>
        <begin position="354"/>
        <end position="403"/>
    </location>
</feature>
<dbReference type="GO" id="GO:0005681">
    <property type="term" value="C:spliceosomal complex"/>
    <property type="evidence" value="ECO:0007669"/>
    <property type="project" value="UniProtKB-KW"/>
</dbReference>
<dbReference type="FunFam" id="1.10.10.60:FF:000021">
    <property type="entry name" value="CDC5 cell division cycle 5-like"/>
    <property type="match status" value="1"/>
</dbReference>
<dbReference type="GO" id="GO:0016607">
    <property type="term" value="C:nuclear speck"/>
    <property type="evidence" value="ECO:0007669"/>
    <property type="project" value="UniProtKB-ARBA"/>
</dbReference>
<reference evidence="17 18" key="1">
    <citation type="submission" date="2024-06" db="EMBL/GenBank/DDBJ databases">
        <title>The draft genome of Grus japonensis, version 3.</title>
        <authorList>
            <person name="Nabeshima K."/>
            <person name="Suzuki S."/>
            <person name="Onuma M."/>
        </authorList>
    </citation>
    <scope>NUCLEOTIDE SEQUENCE [LARGE SCALE GENOMIC DNA]</scope>
    <source>
        <strain evidence="17 18">451A</strain>
    </source>
</reference>
<keyword evidence="9" id="KW-0234">DNA repair</keyword>
<dbReference type="Proteomes" id="UP001623348">
    <property type="component" value="Unassembled WGS sequence"/>
</dbReference>
<dbReference type="InterPro" id="IPR001005">
    <property type="entry name" value="SANT/Myb"/>
</dbReference>
<dbReference type="GO" id="GO:0003677">
    <property type="term" value="F:DNA binding"/>
    <property type="evidence" value="ECO:0007669"/>
    <property type="project" value="UniProtKB-KW"/>
</dbReference>
<sequence>MSVEPVRPEPADDSESDVFEIVLPITVFVLSDDDFLQDDAEDQVVSVPELKKEDEQDVNLNNSVFLESNVMPSNDSNGLSICEENKTASNKDNNMKYSEEKCVAESVCNRSKSSLSDWCDTGTDKYSQNYVLPTSSCKTELTEINESSDRRECDGDDGFQKIPPPLSSAVNEGRDEIIKTSRQVMLAAISKHEEERVSVASVLSDGSQEKQPEIHKEMETVVEIEDPDSSKNGDNEANNRNRSKSEDETQCSFLEHSLKEEPKFTYNCSAPFPNGCSTSEELLKDVGKLEMTSTLFAAKMPRIMIKGGVWRNTEDEILKAAVMKYGKNQWSRIASLLHRKSAKQCKARWYEWLDPSIKKTEWSREEEEKLLHLAKLMPTQWRTIAPIIGRTAAQCLEHYEFLLDKAAQRDNEEETADDPRKLKPGEIDPNPETKPARPDPIDMDEDELEMLSEARARLANTQGKKAKRKAREKQLEEARRLAALQKRRELRAAGIEIQKKRKKKRGVDYNAEIPFEKKPAPGFYDTSEENYQSLDADFRKLRQQDLDGELRSEREGRERKKDKQHMKRKKESDLPSAILQTSGVSEFTKKRSKLVLPAPQISDIELEEVVKVGQASEIARQTAEESGITNSASSTLLSEYNVTNNSIALRTPKTPAAQDRILQEAQNLMALTNVDTPLKGGLNTPLHESDFSGVTPQKQVVQTPNTVLSTPFRTPSHGPEGLTPRGGLTPKPVVGTTPGRTPLRDKLNINPEEGMADYSDPSYAKQMERESREHLRLGLMALPAPKNDFEIVLPENAEKELEEHEVDEAFVEDTADIDARKQALRDAERAKELKRMHKAVQKNLPRPSEVNETILRPLNVEPPLTDLQKSEELIKKEMITMLHFDLLHHPFGEQPSGKKGKGPGFGSNNAEHMAYLEQNPYEKFSKEDLKKAQDLLAQEMEVVKQGMGHGELSSEAYNQVWEECYSQVLYLPGQSRYTRANLASKKDRIESLEKRLEINRGHMTTEAKRAAKMEKKLKILLGGYQSRAMGLIKQLNDLWDQIEQAHLELRTFEELKKHEDAAIPRRLECLKEDVQRQQEREKELQQRFADFMLDKETFQAKY</sequence>
<comment type="caution">
    <text evidence="17">The sequence shown here is derived from an EMBL/GenBank/DDBJ whole genome shotgun (WGS) entry which is preliminary data.</text>
</comment>
<protein>
    <recommendedName>
        <fullName evidence="13">Cell division cycle 5-like protein</fullName>
    </recommendedName>
</protein>
<evidence type="ECO:0000256" key="10">
    <source>
        <dbReference type="ARBA" id="ARBA00023242"/>
    </source>
</evidence>
<keyword evidence="3" id="KW-0747">Spliceosome</keyword>
<dbReference type="GO" id="GO:0008380">
    <property type="term" value="P:RNA splicing"/>
    <property type="evidence" value="ECO:0007669"/>
    <property type="project" value="UniProtKB-KW"/>
</dbReference>
<dbReference type="InterPro" id="IPR047240">
    <property type="entry name" value="SANT_CDC5L_II"/>
</dbReference>
<dbReference type="Gene3D" id="1.10.10.60">
    <property type="entry name" value="Homeodomain-like"/>
    <property type="match status" value="2"/>
</dbReference>
<name>A0ABC9WJM8_GRUJA</name>
<feature type="region of interest" description="Disordered" evidence="14">
    <location>
        <begin position="146"/>
        <end position="170"/>
    </location>
</feature>
<feature type="domain" description="Myb-like" evidence="15">
    <location>
        <begin position="302"/>
        <end position="353"/>
    </location>
</feature>
<evidence type="ECO:0000256" key="6">
    <source>
        <dbReference type="ARBA" id="ARBA00023054"/>
    </source>
</evidence>
<dbReference type="SUPFAM" id="SSF46689">
    <property type="entry name" value="Homeodomain-like"/>
    <property type="match status" value="1"/>
</dbReference>
<feature type="domain" description="HTH myb-type" evidence="16">
    <location>
        <begin position="302"/>
        <end position="357"/>
    </location>
</feature>
<evidence type="ECO:0000313" key="17">
    <source>
        <dbReference type="EMBL" id="GAB0185370.1"/>
    </source>
</evidence>
<dbReference type="InterPro" id="IPR017930">
    <property type="entry name" value="Myb_dom"/>
</dbReference>
<evidence type="ECO:0000256" key="8">
    <source>
        <dbReference type="ARBA" id="ARBA00023187"/>
    </source>
</evidence>
<dbReference type="Pfam" id="PF13921">
    <property type="entry name" value="Myb_DNA-bind_6"/>
    <property type="match status" value="1"/>
</dbReference>
<dbReference type="SMART" id="SM00717">
    <property type="entry name" value="SANT"/>
    <property type="match status" value="2"/>
</dbReference>
<dbReference type="AlphaFoldDB" id="A0ABC9WJM8"/>
<evidence type="ECO:0000256" key="5">
    <source>
        <dbReference type="ARBA" id="ARBA00022763"/>
    </source>
</evidence>
<dbReference type="CDD" id="cd11659">
    <property type="entry name" value="SANT_CDC5_II"/>
    <property type="match status" value="1"/>
</dbReference>
<evidence type="ECO:0000256" key="13">
    <source>
        <dbReference type="ARBA" id="ARBA00074456"/>
    </source>
</evidence>
<feature type="region of interest" description="Disordered" evidence="14">
    <location>
        <begin position="544"/>
        <end position="576"/>
    </location>
</feature>
<evidence type="ECO:0000256" key="7">
    <source>
        <dbReference type="ARBA" id="ARBA00023125"/>
    </source>
</evidence>
<keyword evidence="2" id="KW-0507">mRNA processing</keyword>
<feature type="region of interest" description="Disordered" evidence="14">
    <location>
        <begin position="707"/>
        <end position="762"/>
    </location>
</feature>
<evidence type="ECO:0000256" key="14">
    <source>
        <dbReference type="SAM" id="MobiDB-lite"/>
    </source>
</evidence>
<dbReference type="CDD" id="cd00167">
    <property type="entry name" value="SANT"/>
    <property type="match status" value="1"/>
</dbReference>
<dbReference type="EMBL" id="BAAFJT010000003">
    <property type="protein sequence ID" value="GAB0185370.1"/>
    <property type="molecule type" value="Genomic_DNA"/>
</dbReference>
<dbReference type="GO" id="GO:0019904">
    <property type="term" value="F:protein domain specific binding"/>
    <property type="evidence" value="ECO:0007669"/>
    <property type="project" value="UniProtKB-ARBA"/>
</dbReference>
<feature type="domain" description="HTH myb-type" evidence="16">
    <location>
        <begin position="358"/>
        <end position="407"/>
    </location>
</feature>
<organism evidence="17 18">
    <name type="scientific">Grus japonensis</name>
    <name type="common">Japanese crane</name>
    <name type="synonym">Red-crowned crane</name>
    <dbReference type="NCBI Taxonomy" id="30415"/>
    <lineage>
        <taxon>Eukaryota</taxon>
        <taxon>Metazoa</taxon>
        <taxon>Chordata</taxon>
        <taxon>Craniata</taxon>
        <taxon>Vertebrata</taxon>
        <taxon>Euteleostomi</taxon>
        <taxon>Archelosauria</taxon>
        <taxon>Archosauria</taxon>
        <taxon>Dinosauria</taxon>
        <taxon>Saurischia</taxon>
        <taxon>Theropoda</taxon>
        <taxon>Coelurosauria</taxon>
        <taxon>Aves</taxon>
        <taxon>Neognathae</taxon>
        <taxon>Neoaves</taxon>
        <taxon>Gruiformes</taxon>
        <taxon>Gruidae</taxon>
        <taxon>Grus</taxon>
    </lineage>
</organism>
<feature type="compositionally biased region" description="Basic and acidic residues" evidence="14">
    <location>
        <begin position="228"/>
        <end position="247"/>
    </location>
</feature>
<evidence type="ECO:0000256" key="4">
    <source>
        <dbReference type="ARBA" id="ARBA00022737"/>
    </source>
</evidence>
<keyword evidence="6" id="KW-0175">Coiled coil</keyword>
<dbReference type="InterPro" id="IPR009057">
    <property type="entry name" value="Homeodomain-like_sf"/>
</dbReference>
<dbReference type="FunFam" id="1.10.10.60:FF:000091">
    <property type="entry name" value="CDC5 cell division cycle 5-like"/>
    <property type="match status" value="1"/>
</dbReference>
<dbReference type="GO" id="GO:0006397">
    <property type="term" value="P:mRNA processing"/>
    <property type="evidence" value="ECO:0007669"/>
    <property type="project" value="UniProtKB-KW"/>
</dbReference>
<comment type="similarity">
    <text evidence="1">Belongs to the CEF1 family.</text>
</comment>
<dbReference type="GO" id="GO:0006355">
    <property type="term" value="P:regulation of DNA-templated transcription"/>
    <property type="evidence" value="ECO:0007669"/>
    <property type="project" value="UniProtKB-ARBA"/>
</dbReference>
<feature type="compositionally biased region" description="Basic and acidic residues" evidence="14">
    <location>
        <begin position="417"/>
        <end position="426"/>
    </location>
</feature>
<dbReference type="PROSITE" id="PS50090">
    <property type="entry name" value="MYB_LIKE"/>
    <property type="match status" value="2"/>
</dbReference>
<feature type="region of interest" description="Disordered" evidence="14">
    <location>
        <begin position="222"/>
        <end position="250"/>
    </location>
</feature>
<evidence type="ECO:0000259" key="15">
    <source>
        <dbReference type="PROSITE" id="PS50090"/>
    </source>
</evidence>
<proteinExistence type="inferred from homology"/>
<evidence type="ECO:0000256" key="9">
    <source>
        <dbReference type="ARBA" id="ARBA00023204"/>
    </source>
</evidence>
<keyword evidence="7" id="KW-0238">DNA-binding</keyword>